<dbReference type="InterPro" id="IPR007197">
    <property type="entry name" value="rSAM"/>
</dbReference>
<keyword evidence="3" id="KW-1185">Reference proteome</keyword>
<dbReference type="SFLD" id="SFLDS00029">
    <property type="entry name" value="Radical_SAM"/>
    <property type="match status" value="1"/>
</dbReference>
<gene>
    <name evidence="2" type="ORF">QE109_09415</name>
</gene>
<evidence type="ECO:0000259" key="1">
    <source>
        <dbReference type="PROSITE" id="PS51918"/>
    </source>
</evidence>
<dbReference type="NCBIfam" id="TIGR03960">
    <property type="entry name" value="rSAM_fuse_unch"/>
    <property type="match status" value="1"/>
</dbReference>
<dbReference type="InterPro" id="IPR058240">
    <property type="entry name" value="rSAM_sf"/>
</dbReference>
<dbReference type="SFLD" id="SFLDG01082">
    <property type="entry name" value="B12-binding_domain_containing"/>
    <property type="match status" value="1"/>
</dbReference>
<name>A0ABT6ND69_9FIRM</name>
<protein>
    <submittedName>
        <fullName evidence="2">TIGR03960 family B12-binding radical SAM protein</fullName>
    </submittedName>
</protein>
<dbReference type="InterPro" id="IPR045784">
    <property type="entry name" value="Radical_SAM_N2"/>
</dbReference>
<reference evidence="2 3" key="1">
    <citation type="submission" date="2023-04" db="EMBL/GenBank/DDBJ databases">
        <title>Fusibacter bizertensis strain WBS, isolated from littoral bottom sediments of the Arctic seas - biochemical and genomic analysis.</title>
        <authorList>
            <person name="Brioukhanov A.L."/>
        </authorList>
    </citation>
    <scope>NUCLEOTIDE SEQUENCE [LARGE SCALE GENOMIC DNA]</scope>
    <source>
        <strain evidence="2 3">WBS</strain>
    </source>
</reference>
<proteinExistence type="predicted"/>
<dbReference type="SUPFAM" id="SSF102114">
    <property type="entry name" value="Radical SAM enzymes"/>
    <property type="match status" value="1"/>
</dbReference>
<evidence type="ECO:0000313" key="3">
    <source>
        <dbReference type="Proteomes" id="UP001158045"/>
    </source>
</evidence>
<dbReference type="EMBL" id="JARYZI010000005">
    <property type="protein sequence ID" value="MDH8678364.1"/>
    <property type="molecule type" value="Genomic_DNA"/>
</dbReference>
<dbReference type="PANTHER" id="PTHR42731">
    <property type="entry name" value="SLL1084 PROTEIN"/>
    <property type="match status" value="1"/>
</dbReference>
<feature type="domain" description="Radical SAM core" evidence="1">
    <location>
        <begin position="250"/>
        <end position="489"/>
    </location>
</feature>
<dbReference type="InterPro" id="IPR023862">
    <property type="entry name" value="CHP03960_rSAM"/>
</dbReference>
<dbReference type="PANTHER" id="PTHR42731:SF1">
    <property type="entry name" value="RADICAL SAM DOMAIN PROTEIN"/>
    <property type="match status" value="1"/>
</dbReference>
<dbReference type="SMART" id="SM00729">
    <property type="entry name" value="Elp3"/>
    <property type="match status" value="1"/>
</dbReference>
<dbReference type="Pfam" id="PF04055">
    <property type="entry name" value="Radical_SAM"/>
    <property type="match status" value="1"/>
</dbReference>
<accession>A0ABT6ND69</accession>
<sequence>MSLEALLHKVEKPSRYIGGEINTFNKDLTDEMIRFCFAFPDVYEVGMSHLGMQIIYSLLNAQEDVFCERAFSPWADMEKELRDQKLKLFTLEKKSPLSDMDIIGFTLQYELSYTNILNMLNLSGVELLSKDRHDKDPLIVAGGPCAYNPEPIADFIDMFFIGEGEEVLLDFLEIYRPYKAGKISKNEMLLKAANVEGIYVPKFYEPQYDQKGVMTGYKLLEAVPETIKKRFVRNFDAGFKLETMIVPFADIVHDRAMIELFRGCTKGCRFCQAGMLYRPIRERKPDTIVDNIDKILSSTGFEEFSLTSLSTMDYSEIGPLVTQLVDKYEKDNVSVSLPSLRLDSFSIDVVKEIQKVKKTGLTFAPEAGTQRLRDVINKGVSEDNILDTYKSIFSLGWHRVKLYFMIGLPTETTEDLDGISDIANLGTYTFKQVKPEYMKKSVQVTVSTSCFVPKPFTPFQWMAQDSVDEFYAKINHLKTKLINRKVVYNYHDPETSVLEGVVARGDRKLGAVILKAYELGCKFDGWAEFFDHRVWKNAFEACGVDPDFYTKRERAFDEFFPWDIINSGVQKRYLKSEYEKALLAEETPDCRQGCTGCGLNVDLIGGEC</sequence>
<dbReference type="PROSITE" id="PS51918">
    <property type="entry name" value="RADICAL_SAM"/>
    <property type="match status" value="1"/>
</dbReference>
<dbReference type="InterPro" id="IPR006638">
    <property type="entry name" value="Elp3/MiaA/NifB-like_rSAM"/>
</dbReference>
<dbReference type="Pfam" id="PF19864">
    <property type="entry name" value="Radical_SAM_N2"/>
    <property type="match status" value="1"/>
</dbReference>
<dbReference type="RefSeq" id="WP_281094207.1">
    <property type="nucleotide sequence ID" value="NZ_JARYZI010000005.1"/>
</dbReference>
<dbReference type="InterPro" id="IPR023404">
    <property type="entry name" value="rSAM_horseshoe"/>
</dbReference>
<dbReference type="Proteomes" id="UP001158045">
    <property type="component" value="Unassembled WGS sequence"/>
</dbReference>
<dbReference type="Gene3D" id="3.40.50.280">
    <property type="entry name" value="Cobalamin-binding domain"/>
    <property type="match status" value="1"/>
</dbReference>
<organism evidence="2 3">
    <name type="scientific">Fusibacter bizertensis</name>
    <dbReference type="NCBI Taxonomy" id="1488331"/>
    <lineage>
        <taxon>Bacteria</taxon>
        <taxon>Bacillati</taxon>
        <taxon>Bacillota</taxon>
        <taxon>Clostridia</taxon>
        <taxon>Eubacteriales</taxon>
        <taxon>Eubacteriales Family XII. Incertae Sedis</taxon>
        <taxon>Fusibacter</taxon>
    </lineage>
</organism>
<comment type="caution">
    <text evidence="2">The sequence shown here is derived from an EMBL/GenBank/DDBJ whole genome shotgun (WGS) entry which is preliminary data.</text>
</comment>
<evidence type="ECO:0000313" key="2">
    <source>
        <dbReference type="EMBL" id="MDH8678364.1"/>
    </source>
</evidence>
<dbReference type="CDD" id="cd01335">
    <property type="entry name" value="Radical_SAM"/>
    <property type="match status" value="1"/>
</dbReference>
<dbReference type="Gene3D" id="3.80.30.20">
    <property type="entry name" value="tm_1862 like domain"/>
    <property type="match status" value="1"/>
</dbReference>